<feature type="transmembrane region" description="Helical" evidence="1">
    <location>
        <begin position="140"/>
        <end position="157"/>
    </location>
</feature>
<proteinExistence type="predicted"/>
<gene>
    <name evidence="2" type="ORF">DFJ64_0738</name>
</gene>
<name>A0A3D9V1N6_THECX</name>
<evidence type="ECO:0000313" key="3">
    <source>
        <dbReference type="Proteomes" id="UP000256485"/>
    </source>
</evidence>
<dbReference type="Proteomes" id="UP000256485">
    <property type="component" value="Unassembled WGS sequence"/>
</dbReference>
<dbReference type="AlphaFoldDB" id="A0A3D9V1N6"/>
<organism evidence="2 3">
    <name type="scientific">Thermasporomyces composti</name>
    <dbReference type="NCBI Taxonomy" id="696763"/>
    <lineage>
        <taxon>Bacteria</taxon>
        <taxon>Bacillati</taxon>
        <taxon>Actinomycetota</taxon>
        <taxon>Actinomycetes</taxon>
        <taxon>Propionibacteriales</taxon>
        <taxon>Nocardioidaceae</taxon>
        <taxon>Thermasporomyces</taxon>
    </lineage>
</organism>
<feature type="transmembrane region" description="Helical" evidence="1">
    <location>
        <begin position="43"/>
        <end position="65"/>
    </location>
</feature>
<accession>A0A3D9V1N6</accession>
<comment type="caution">
    <text evidence="2">The sequence shown here is derived from an EMBL/GenBank/DDBJ whole genome shotgun (WGS) entry which is preliminary data.</text>
</comment>
<sequence>MPIPLPSTWYRRKRLAWTVCFGAIILAIALTAAIPRDFVEHRIGMAILECFTLGFVVFGGIGVYLTTATCWRRSASAVELTRLRSGTHAVALWNLRLASIARSLSFFFLAVTLISFPLLFDASSTGENWWGHRAQVFGRVSPFFGALLLTWTIGGLIRKRSTLGVGLSPNGLHYWSQLGCCFYSWDSIREVHPRIAGSPYLDLTVVERKDRGRDPEENFLGRLAWFRKRNHQIELHPLRVNPGVVYLTVVFYLRHPELRHELSTMDGVRRIQNLDFGDLVHELETTGTLRAVADHA</sequence>
<feature type="transmembrane region" description="Helical" evidence="1">
    <location>
        <begin position="100"/>
        <end position="120"/>
    </location>
</feature>
<evidence type="ECO:0000313" key="2">
    <source>
        <dbReference type="EMBL" id="REF35359.1"/>
    </source>
</evidence>
<evidence type="ECO:0000256" key="1">
    <source>
        <dbReference type="SAM" id="Phobius"/>
    </source>
</evidence>
<keyword evidence="1" id="KW-1133">Transmembrane helix</keyword>
<keyword evidence="1" id="KW-0812">Transmembrane</keyword>
<keyword evidence="3" id="KW-1185">Reference proteome</keyword>
<keyword evidence="1" id="KW-0472">Membrane</keyword>
<dbReference type="EMBL" id="QTUC01000001">
    <property type="protein sequence ID" value="REF35359.1"/>
    <property type="molecule type" value="Genomic_DNA"/>
</dbReference>
<reference evidence="2 3" key="1">
    <citation type="submission" date="2018-08" db="EMBL/GenBank/DDBJ databases">
        <title>Sequencing the genomes of 1000 actinobacteria strains.</title>
        <authorList>
            <person name="Klenk H.-P."/>
        </authorList>
    </citation>
    <scope>NUCLEOTIDE SEQUENCE [LARGE SCALE GENOMIC DNA]</scope>
    <source>
        <strain evidence="2 3">DSM 22891</strain>
    </source>
</reference>
<protein>
    <submittedName>
        <fullName evidence="2">Uncharacterized protein</fullName>
    </submittedName>
</protein>